<comment type="caution">
    <text evidence="2">The sequence shown here is derived from an EMBL/GenBank/DDBJ whole genome shotgun (WGS) entry which is preliminary data.</text>
</comment>
<feature type="region of interest" description="Disordered" evidence="1">
    <location>
        <begin position="48"/>
        <end position="77"/>
    </location>
</feature>
<keyword evidence="3" id="KW-1185">Reference proteome</keyword>
<evidence type="ECO:0000313" key="3">
    <source>
        <dbReference type="Proteomes" id="UP000827092"/>
    </source>
</evidence>
<accession>A0AAV6TCN9</accession>
<name>A0AAV6TCN9_9ARAC</name>
<dbReference type="AlphaFoldDB" id="A0AAV6TCN9"/>
<proteinExistence type="predicted"/>
<organism evidence="2 3">
    <name type="scientific">Oedothorax gibbosus</name>
    <dbReference type="NCBI Taxonomy" id="931172"/>
    <lineage>
        <taxon>Eukaryota</taxon>
        <taxon>Metazoa</taxon>
        <taxon>Ecdysozoa</taxon>
        <taxon>Arthropoda</taxon>
        <taxon>Chelicerata</taxon>
        <taxon>Arachnida</taxon>
        <taxon>Araneae</taxon>
        <taxon>Araneomorphae</taxon>
        <taxon>Entelegynae</taxon>
        <taxon>Araneoidea</taxon>
        <taxon>Linyphiidae</taxon>
        <taxon>Erigoninae</taxon>
        <taxon>Oedothorax</taxon>
    </lineage>
</organism>
<protein>
    <submittedName>
        <fullName evidence="2">Uncharacterized protein</fullName>
    </submittedName>
</protein>
<dbReference type="Proteomes" id="UP000827092">
    <property type="component" value="Unassembled WGS sequence"/>
</dbReference>
<dbReference type="EMBL" id="JAFNEN010007405">
    <property type="protein sequence ID" value="KAG8155666.1"/>
    <property type="molecule type" value="Genomic_DNA"/>
</dbReference>
<reference evidence="2 3" key="1">
    <citation type="journal article" date="2022" name="Nat. Ecol. Evol.">
        <title>A masculinizing supergene underlies an exaggerated male reproductive morph in a spider.</title>
        <authorList>
            <person name="Hendrickx F."/>
            <person name="De Corte Z."/>
            <person name="Sonet G."/>
            <person name="Van Belleghem S.M."/>
            <person name="Kostlbacher S."/>
            <person name="Vangestel C."/>
        </authorList>
    </citation>
    <scope>NUCLEOTIDE SEQUENCE [LARGE SCALE GENOMIC DNA]</scope>
    <source>
        <strain evidence="2">W744_W776</strain>
    </source>
</reference>
<sequence length="77" mass="8362">MADNCKSPTQHERGQRVTISLFGKEAHDDSFHGGTRVAKGHPRALQTGGHAYALPSAAKRASPAKKKRRTRNDPSVD</sequence>
<evidence type="ECO:0000313" key="2">
    <source>
        <dbReference type="EMBL" id="KAG8155666.1"/>
    </source>
</evidence>
<gene>
    <name evidence="2" type="ORF">JTE90_012246</name>
</gene>
<evidence type="ECO:0000256" key="1">
    <source>
        <dbReference type="SAM" id="MobiDB-lite"/>
    </source>
</evidence>